<dbReference type="EMBL" id="JALLBG020000189">
    <property type="protein sequence ID" value="KAL3760272.1"/>
    <property type="molecule type" value="Genomic_DNA"/>
</dbReference>
<accession>A0ABD3M9J5</accession>
<organism evidence="3 4">
    <name type="scientific">Discostella pseudostelligera</name>
    <dbReference type="NCBI Taxonomy" id="259834"/>
    <lineage>
        <taxon>Eukaryota</taxon>
        <taxon>Sar</taxon>
        <taxon>Stramenopiles</taxon>
        <taxon>Ochrophyta</taxon>
        <taxon>Bacillariophyta</taxon>
        <taxon>Coscinodiscophyceae</taxon>
        <taxon>Thalassiosirophycidae</taxon>
        <taxon>Stephanodiscales</taxon>
        <taxon>Stephanodiscaceae</taxon>
        <taxon>Discostella</taxon>
    </lineage>
</organism>
<dbReference type="Gene3D" id="3.90.70.80">
    <property type="match status" value="1"/>
</dbReference>
<feature type="compositionally biased region" description="Low complexity" evidence="1">
    <location>
        <begin position="10"/>
        <end position="29"/>
    </location>
</feature>
<dbReference type="SUPFAM" id="SSF54001">
    <property type="entry name" value="Cysteine proteinases"/>
    <property type="match status" value="1"/>
</dbReference>
<protein>
    <recommendedName>
        <fullName evidence="2">OTU domain-containing protein</fullName>
    </recommendedName>
</protein>
<dbReference type="PANTHER" id="PTHR12419:SF7">
    <property type="entry name" value="OTU DOMAIN-CONTAINING PROTEIN 3"/>
    <property type="match status" value="1"/>
</dbReference>
<proteinExistence type="predicted"/>
<dbReference type="Proteomes" id="UP001530293">
    <property type="component" value="Unassembled WGS sequence"/>
</dbReference>
<dbReference type="Pfam" id="PF02810">
    <property type="entry name" value="SEC-C"/>
    <property type="match status" value="1"/>
</dbReference>
<feature type="compositionally biased region" description="Low complexity" evidence="1">
    <location>
        <begin position="234"/>
        <end position="246"/>
    </location>
</feature>
<keyword evidence="4" id="KW-1185">Reference proteome</keyword>
<evidence type="ECO:0000313" key="4">
    <source>
        <dbReference type="Proteomes" id="UP001530293"/>
    </source>
</evidence>
<dbReference type="AlphaFoldDB" id="A0ABD3M9J5"/>
<dbReference type="InterPro" id="IPR004027">
    <property type="entry name" value="SEC_C_motif"/>
</dbReference>
<dbReference type="Pfam" id="PF02338">
    <property type="entry name" value="OTU"/>
    <property type="match status" value="1"/>
</dbReference>
<feature type="region of interest" description="Disordered" evidence="1">
    <location>
        <begin position="1"/>
        <end position="52"/>
    </location>
</feature>
<dbReference type="InterPro" id="IPR050704">
    <property type="entry name" value="Peptidase_C85-like"/>
</dbReference>
<evidence type="ECO:0000256" key="1">
    <source>
        <dbReference type="SAM" id="MobiDB-lite"/>
    </source>
</evidence>
<dbReference type="PANTHER" id="PTHR12419">
    <property type="entry name" value="OTU DOMAIN CONTAINING PROTEIN"/>
    <property type="match status" value="1"/>
</dbReference>
<feature type="region of interest" description="Disordered" evidence="1">
    <location>
        <begin position="217"/>
        <end position="290"/>
    </location>
</feature>
<dbReference type="CDD" id="cd22771">
    <property type="entry name" value="OTU_plant_OTU7-like"/>
    <property type="match status" value="1"/>
</dbReference>
<dbReference type="InterPro" id="IPR038765">
    <property type="entry name" value="Papain-like_cys_pep_sf"/>
</dbReference>
<evidence type="ECO:0000313" key="3">
    <source>
        <dbReference type="EMBL" id="KAL3760272.1"/>
    </source>
</evidence>
<dbReference type="InterPro" id="IPR003323">
    <property type="entry name" value="OTU_dom"/>
</dbReference>
<feature type="domain" description="OTU" evidence="2">
    <location>
        <begin position="64"/>
        <end position="214"/>
    </location>
</feature>
<dbReference type="Gene3D" id="3.10.450.50">
    <property type="match status" value="1"/>
</dbReference>
<gene>
    <name evidence="3" type="ORF">ACHAWU_006270</name>
</gene>
<feature type="region of interest" description="Disordered" evidence="1">
    <location>
        <begin position="302"/>
        <end position="344"/>
    </location>
</feature>
<feature type="compositionally biased region" description="Basic and acidic residues" evidence="1">
    <location>
        <begin position="308"/>
        <end position="317"/>
    </location>
</feature>
<reference evidence="3 4" key="1">
    <citation type="submission" date="2024-10" db="EMBL/GenBank/DDBJ databases">
        <title>Updated reference genomes for cyclostephanoid diatoms.</title>
        <authorList>
            <person name="Roberts W.R."/>
            <person name="Alverson A.J."/>
        </authorList>
    </citation>
    <scope>NUCLEOTIDE SEQUENCE [LARGE SCALE GENOMIC DNA]</scope>
    <source>
        <strain evidence="3 4">AJA232-27</strain>
    </source>
</reference>
<sequence length="344" mass="38635">MAHKGKKKSAPPCSSKSNAATSKNNNHASNKSREKRSRRQANKWQESSDDSDTNFRTSLLNQGYTIKEMNGDGNCLFRSLADQLSYLQHDSCVVGASSNNSMHVIVRQDVCNYLSQHKEEFQHFLLMEDDDEDVFDVDQYIENMRKDGEWGGNVEIVVASRLYKRNIKVFSSEYSNGVLSIEYDDDARAYGDDSSGDLILAYHGNDHYNSVIRLNSKQPTSLHPSSKDRKKNNNSKSADDTNNSNDGNVNCQDRDNPTPSNEGTESRSSSNSDTRPPTRGSDCPCGSGKKYKKCCMAQEKAKKRRAKFAAENHHDTEEGSNSHPEKKEDADDDEYIGNFRVISI</sequence>
<dbReference type="SUPFAM" id="SSF103642">
    <property type="entry name" value="Sec-C motif"/>
    <property type="match status" value="1"/>
</dbReference>
<feature type="compositionally biased region" description="Polar residues" evidence="1">
    <location>
        <begin position="247"/>
        <end position="275"/>
    </location>
</feature>
<dbReference type="PROSITE" id="PS50802">
    <property type="entry name" value="OTU"/>
    <property type="match status" value="1"/>
</dbReference>
<evidence type="ECO:0000259" key="2">
    <source>
        <dbReference type="PROSITE" id="PS50802"/>
    </source>
</evidence>
<name>A0ABD3M9J5_9STRA</name>
<comment type="caution">
    <text evidence="3">The sequence shown here is derived from an EMBL/GenBank/DDBJ whole genome shotgun (WGS) entry which is preliminary data.</text>
</comment>